<evidence type="ECO:0000256" key="4">
    <source>
        <dbReference type="ARBA" id="ARBA00022695"/>
    </source>
</evidence>
<evidence type="ECO:0000256" key="3">
    <source>
        <dbReference type="ARBA" id="ARBA00022679"/>
    </source>
</evidence>
<dbReference type="SUPFAM" id="SSF56672">
    <property type="entry name" value="DNA/RNA polymerases"/>
    <property type="match status" value="1"/>
</dbReference>
<comment type="catalytic activity">
    <reaction evidence="7">
        <text>DNA(n) + a 2'-deoxyribonucleoside 5'-triphosphate = DNA(n+1) + diphosphate</text>
        <dbReference type="Rhea" id="RHEA:22508"/>
        <dbReference type="Rhea" id="RHEA-COMP:17339"/>
        <dbReference type="Rhea" id="RHEA-COMP:17340"/>
        <dbReference type="ChEBI" id="CHEBI:33019"/>
        <dbReference type="ChEBI" id="CHEBI:61560"/>
        <dbReference type="ChEBI" id="CHEBI:173112"/>
        <dbReference type="EC" id="2.7.7.7"/>
    </reaction>
</comment>
<feature type="domain" description="DNA-directed DNA polymerase family B exonuclease" evidence="9">
    <location>
        <begin position="158"/>
        <end position="242"/>
    </location>
</feature>
<name>A0A6C0D3A4_9ZZZZ</name>
<dbReference type="PANTHER" id="PTHR10322:SF23">
    <property type="entry name" value="DNA POLYMERASE DELTA CATALYTIC SUBUNIT"/>
    <property type="match status" value="1"/>
</dbReference>
<feature type="domain" description="DNA-directed DNA polymerase family B exonuclease" evidence="9">
    <location>
        <begin position="338"/>
        <end position="512"/>
    </location>
</feature>
<proteinExistence type="inferred from homology"/>
<evidence type="ECO:0000259" key="9">
    <source>
        <dbReference type="Pfam" id="PF03104"/>
    </source>
</evidence>
<feature type="domain" description="DNA-directed DNA polymerase family B multifunctional" evidence="8">
    <location>
        <begin position="648"/>
        <end position="1135"/>
    </location>
</feature>
<dbReference type="GO" id="GO:0008296">
    <property type="term" value="F:3'-5'-DNA exonuclease activity"/>
    <property type="evidence" value="ECO:0007669"/>
    <property type="project" value="TreeGrafter"/>
</dbReference>
<dbReference type="SMART" id="SM00486">
    <property type="entry name" value="POLBc"/>
    <property type="match status" value="1"/>
</dbReference>
<dbReference type="AlphaFoldDB" id="A0A6C0D3A4"/>
<dbReference type="Gene3D" id="1.10.287.690">
    <property type="entry name" value="Helix hairpin bin"/>
    <property type="match status" value="1"/>
</dbReference>
<dbReference type="InterPro" id="IPR050240">
    <property type="entry name" value="DNA_pol_type-B"/>
</dbReference>
<dbReference type="PANTHER" id="PTHR10322">
    <property type="entry name" value="DNA POLYMERASE CATALYTIC SUBUNIT"/>
    <property type="match status" value="1"/>
</dbReference>
<evidence type="ECO:0000256" key="1">
    <source>
        <dbReference type="ARBA" id="ARBA00005755"/>
    </source>
</evidence>
<dbReference type="Gene3D" id="3.90.1600.10">
    <property type="entry name" value="Palm domain of DNA polymerase"/>
    <property type="match status" value="1"/>
</dbReference>
<sequence>MAHADASSEKMPKSKIHYHSKASPLECKLFDFSVNEKDHFQIQMFGIDQKRNTYSITVNDFNPFIYIRVGHRWTKNDCDLFIDHLKSHPDIGHQAKNIISYELIKKKSLYGFDGGKQYNFIFISCKNMFFIHKMKSLYYDRDTQKVNEGYMFNSTFTKIYECQIPPLLRFFHIQNISPSGWISIDKYSKTLCASTNCTYEIVCSFRAINPIDRDILVPYKICSFDIEANSSHGDFPEAIKNYKKVAYDIIYYLDGNEFGCDQSMLKELLYNVFDFKDTLPIDKCYLKDDYCEDDFDKHYATLISSVIKHNQKVEHSLKNYFDAEVTAPKIVPPDLMQMIASDIEMPVKIAHLMNLLDQCFPPLMGDEVTFIGSTFVNYGEDKPYLQHCVCLNKTDRVLDSQVIECYDTEKDLLCAWTALIQKEDPDIIIGYNIFGFDFKFMHERAQENSCLQEFMNLGRTKEYSTELQETSIVLASGPYELKFIAMTGRLEIDVYTYMRKEFTLESYKLDYVSSYLLGDKIKSFVNQGDTCIIQSKNNKGIEIGSYVHFEIIGNSTDTYEDNKKFRVCDFHKDGFVIEGNIYCEDKMRWGLAKDDVSPQQIFEMTKQGSAERGIIAKYCIQDCNLVHEIFQKIDIMTTYIEMSKLCSVPIDFLMKRGQGIKLTSYVAKKCREKDTLMPLISKGAEDDMYEGAIVLEPKCNLYLEKPVACVDYSSLYPSCSISENISMDSKVYTIEYDLNRKIVRVTGERDASGKFIYDNLPGYKYVDIEYEVFAWKKFGASAATKVLTGHKVCRWAQFPHDQKGILPSILQELLSARKSTRKQAEKETDLFKKNILDKRQLSIKVTANSIYGQAGSKTSTFYDMDVAASITAMGRTLIMYAKEIIENVYRDRIVDTAFGKMHTNAEYIYGDTDSVFFTFNFTYEDGSRVEPQDALAATITLAKEAGHLATMFLKAPHDLEYEKTFMPFCLLSKKRYVGILYEDDPTVGYRKSMGIVLKRRDNAPIVKDIYGGIIDILMKDKDIEKSIVFLKKMIQQLVDEKVPVEKLIISKSLRSFYKNPKQIAHNVLAERIGVRDPGNKPAPGDRIPYIYIETTGKKLQGEKIETPGFIKDHKLKIDYGHYITNQIMNPIVQIYSLVLMDMKEFRRRKVSFVQELAAIKDSLEDSKYKKKEQDLKDKEVEKMLFDPYLIIAKNKKNNNKMITSFFK</sequence>
<accession>A0A6C0D3A4</accession>
<dbReference type="EMBL" id="MN739520">
    <property type="protein sequence ID" value="QHT10379.1"/>
    <property type="molecule type" value="Genomic_DNA"/>
</dbReference>
<dbReference type="GO" id="GO:0006287">
    <property type="term" value="P:base-excision repair, gap-filling"/>
    <property type="evidence" value="ECO:0007669"/>
    <property type="project" value="TreeGrafter"/>
</dbReference>
<dbReference type="InterPro" id="IPR012337">
    <property type="entry name" value="RNaseH-like_sf"/>
</dbReference>
<dbReference type="InterPro" id="IPR042087">
    <property type="entry name" value="DNA_pol_B_thumb"/>
</dbReference>
<dbReference type="InterPro" id="IPR006133">
    <property type="entry name" value="DNA-dir_DNA_pol_B_exonuc"/>
</dbReference>
<dbReference type="GO" id="GO:0000166">
    <property type="term" value="F:nucleotide binding"/>
    <property type="evidence" value="ECO:0007669"/>
    <property type="project" value="InterPro"/>
</dbReference>
<evidence type="ECO:0000313" key="10">
    <source>
        <dbReference type="EMBL" id="QHT10379.1"/>
    </source>
</evidence>
<dbReference type="Gene3D" id="3.30.420.10">
    <property type="entry name" value="Ribonuclease H-like superfamily/Ribonuclease H"/>
    <property type="match status" value="2"/>
</dbReference>
<dbReference type="Pfam" id="PF00136">
    <property type="entry name" value="DNA_pol_B"/>
    <property type="match status" value="1"/>
</dbReference>
<dbReference type="Pfam" id="PF03104">
    <property type="entry name" value="DNA_pol_B_exo1"/>
    <property type="match status" value="2"/>
</dbReference>
<dbReference type="GO" id="GO:0006297">
    <property type="term" value="P:nucleotide-excision repair, DNA gap filling"/>
    <property type="evidence" value="ECO:0007669"/>
    <property type="project" value="TreeGrafter"/>
</dbReference>
<dbReference type="GO" id="GO:0043625">
    <property type="term" value="C:delta DNA polymerase complex"/>
    <property type="evidence" value="ECO:0007669"/>
    <property type="project" value="TreeGrafter"/>
</dbReference>
<dbReference type="GO" id="GO:0045004">
    <property type="term" value="P:DNA replication proofreading"/>
    <property type="evidence" value="ECO:0007669"/>
    <property type="project" value="TreeGrafter"/>
</dbReference>
<dbReference type="PRINTS" id="PR00106">
    <property type="entry name" value="DNAPOLB"/>
</dbReference>
<keyword evidence="6" id="KW-0238">DNA-binding</keyword>
<dbReference type="InterPro" id="IPR036397">
    <property type="entry name" value="RNaseH_sf"/>
</dbReference>
<dbReference type="GO" id="GO:0003887">
    <property type="term" value="F:DNA-directed DNA polymerase activity"/>
    <property type="evidence" value="ECO:0007669"/>
    <property type="project" value="UniProtKB-KW"/>
</dbReference>
<comment type="similarity">
    <text evidence="1">Belongs to the DNA polymerase type-B family.</text>
</comment>
<dbReference type="InterPro" id="IPR006134">
    <property type="entry name" value="DNA-dir_DNA_pol_B_multi_dom"/>
</dbReference>
<keyword evidence="5" id="KW-0239">DNA-directed DNA polymerase</keyword>
<dbReference type="Gene3D" id="1.10.132.60">
    <property type="entry name" value="DNA polymerase family B, C-terminal domain"/>
    <property type="match status" value="1"/>
</dbReference>
<keyword evidence="3" id="KW-0808">Transferase</keyword>
<reference evidence="10" key="1">
    <citation type="journal article" date="2020" name="Nature">
        <title>Giant virus diversity and host interactions through global metagenomics.</title>
        <authorList>
            <person name="Schulz F."/>
            <person name="Roux S."/>
            <person name="Paez-Espino D."/>
            <person name="Jungbluth S."/>
            <person name="Walsh D.A."/>
            <person name="Denef V.J."/>
            <person name="McMahon K.D."/>
            <person name="Konstantinidis K.T."/>
            <person name="Eloe-Fadrosh E.A."/>
            <person name="Kyrpides N.C."/>
            <person name="Woyke T."/>
        </authorList>
    </citation>
    <scope>NUCLEOTIDE SEQUENCE</scope>
    <source>
        <strain evidence="10">GVMAG-M-3300023174-107</strain>
    </source>
</reference>
<evidence type="ECO:0000256" key="5">
    <source>
        <dbReference type="ARBA" id="ARBA00022932"/>
    </source>
</evidence>
<dbReference type="EC" id="2.7.7.7" evidence="2"/>
<dbReference type="Gene3D" id="3.30.342.10">
    <property type="entry name" value="DNA Polymerase, chain B, domain 1"/>
    <property type="match status" value="1"/>
</dbReference>
<evidence type="ECO:0000256" key="7">
    <source>
        <dbReference type="ARBA" id="ARBA00049244"/>
    </source>
</evidence>
<dbReference type="SUPFAM" id="SSF53098">
    <property type="entry name" value="Ribonuclease H-like"/>
    <property type="match status" value="1"/>
</dbReference>
<dbReference type="InterPro" id="IPR023211">
    <property type="entry name" value="DNA_pol_palm_dom_sf"/>
</dbReference>
<evidence type="ECO:0000256" key="2">
    <source>
        <dbReference type="ARBA" id="ARBA00012417"/>
    </source>
</evidence>
<protein>
    <recommendedName>
        <fullName evidence="2">DNA-directed DNA polymerase</fullName>
        <ecNumber evidence="2">2.7.7.7</ecNumber>
    </recommendedName>
</protein>
<dbReference type="GO" id="GO:0003677">
    <property type="term" value="F:DNA binding"/>
    <property type="evidence" value="ECO:0007669"/>
    <property type="project" value="UniProtKB-KW"/>
</dbReference>
<dbReference type="InterPro" id="IPR006172">
    <property type="entry name" value="DNA-dir_DNA_pol_B"/>
</dbReference>
<dbReference type="InterPro" id="IPR043502">
    <property type="entry name" value="DNA/RNA_pol_sf"/>
</dbReference>
<keyword evidence="4" id="KW-0548">Nucleotidyltransferase</keyword>
<evidence type="ECO:0000256" key="6">
    <source>
        <dbReference type="ARBA" id="ARBA00023125"/>
    </source>
</evidence>
<evidence type="ECO:0000259" key="8">
    <source>
        <dbReference type="Pfam" id="PF00136"/>
    </source>
</evidence>
<organism evidence="10">
    <name type="scientific">viral metagenome</name>
    <dbReference type="NCBI Taxonomy" id="1070528"/>
    <lineage>
        <taxon>unclassified sequences</taxon>
        <taxon>metagenomes</taxon>
        <taxon>organismal metagenomes</taxon>
    </lineage>
</organism>